<organism evidence="1 2">
    <name type="scientific">Actinocatenispora rupis</name>
    <dbReference type="NCBI Taxonomy" id="519421"/>
    <lineage>
        <taxon>Bacteria</taxon>
        <taxon>Bacillati</taxon>
        <taxon>Actinomycetota</taxon>
        <taxon>Actinomycetes</taxon>
        <taxon>Micromonosporales</taxon>
        <taxon>Micromonosporaceae</taxon>
        <taxon>Actinocatenispora</taxon>
    </lineage>
</organism>
<keyword evidence="2" id="KW-1185">Reference proteome</keyword>
<name>A0A8J3NCA3_9ACTN</name>
<accession>A0A8J3NCA3</accession>
<comment type="caution">
    <text evidence="1">The sequence shown here is derived from an EMBL/GenBank/DDBJ whole genome shotgun (WGS) entry which is preliminary data.</text>
</comment>
<gene>
    <name evidence="1" type="ORF">Aru02nite_11030</name>
</gene>
<protein>
    <submittedName>
        <fullName evidence="1">Uncharacterized protein</fullName>
    </submittedName>
</protein>
<sequence>MATTPGVDLNKLLDAVLAGRPVDPLIAALERGGVRLALHLLATGLQRLRRGQINERRRIAAAVAAAPRRKSALRRLADRIAVGSFASAEFAEHRVHCIDCQEPLPAIAPVGGRCRRCTRGGHV</sequence>
<evidence type="ECO:0000313" key="2">
    <source>
        <dbReference type="Proteomes" id="UP000612808"/>
    </source>
</evidence>
<reference evidence="1" key="1">
    <citation type="submission" date="2021-01" db="EMBL/GenBank/DDBJ databases">
        <title>Whole genome shotgun sequence of Actinocatenispora rupis NBRC 107355.</title>
        <authorList>
            <person name="Komaki H."/>
            <person name="Tamura T."/>
        </authorList>
    </citation>
    <scope>NUCLEOTIDE SEQUENCE</scope>
    <source>
        <strain evidence="1">NBRC 107355</strain>
    </source>
</reference>
<evidence type="ECO:0000313" key="1">
    <source>
        <dbReference type="EMBL" id="GID10214.1"/>
    </source>
</evidence>
<dbReference type="Proteomes" id="UP000612808">
    <property type="component" value="Unassembled WGS sequence"/>
</dbReference>
<dbReference type="RefSeq" id="WP_203655420.1">
    <property type="nucleotide sequence ID" value="NZ_BAAAZM010000002.1"/>
</dbReference>
<proteinExistence type="predicted"/>
<dbReference type="AlphaFoldDB" id="A0A8J3NCA3"/>
<dbReference type="EMBL" id="BOMB01000006">
    <property type="protein sequence ID" value="GID10214.1"/>
    <property type="molecule type" value="Genomic_DNA"/>
</dbReference>